<protein>
    <submittedName>
        <fullName evidence="4">UDP-glucose:(Heptosyl)LPS alpha-1,3-glucosyltransferase</fullName>
    </submittedName>
</protein>
<name>A0A239BLG8_9BACT</name>
<dbReference type="GO" id="GO:0016757">
    <property type="term" value="F:glycosyltransferase activity"/>
    <property type="evidence" value="ECO:0007669"/>
    <property type="project" value="UniProtKB-KW"/>
</dbReference>
<dbReference type="Proteomes" id="UP000198324">
    <property type="component" value="Unassembled WGS sequence"/>
</dbReference>
<accession>A0A239BLG8</accession>
<dbReference type="OrthoDB" id="433681at2"/>
<dbReference type="PANTHER" id="PTHR12526:SF510">
    <property type="entry name" value="D-INOSITOL 3-PHOSPHATE GLYCOSYLTRANSFERASE"/>
    <property type="match status" value="1"/>
</dbReference>
<dbReference type="Gene3D" id="3.40.50.2000">
    <property type="entry name" value="Glycogen Phosphorylase B"/>
    <property type="match status" value="2"/>
</dbReference>
<dbReference type="PANTHER" id="PTHR12526">
    <property type="entry name" value="GLYCOSYLTRANSFERASE"/>
    <property type="match status" value="1"/>
</dbReference>
<dbReference type="AlphaFoldDB" id="A0A239BLG8"/>
<evidence type="ECO:0000259" key="3">
    <source>
        <dbReference type="Pfam" id="PF13439"/>
    </source>
</evidence>
<dbReference type="EMBL" id="FZOC01000005">
    <property type="protein sequence ID" value="SNS07874.1"/>
    <property type="molecule type" value="Genomic_DNA"/>
</dbReference>
<gene>
    <name evidence="4" type="ORF">SAMN04488503_2616</name>
</gene>
<evidence type="ECO:0000256" key="1">
    <source>
        <dbReference type="ARBA" id="ARBA00022676"/>
    </source>
</evidence>
<dbReference type="Pfam" id="PF13439">
    <property type="entry name" value="Glyco_transf_4"/>
    <property type="match status" value="1"/>
</dbReference>
<feature type="domain" description="Glycosyltransferase subfamily 4-like N-terminal" evidence="3">
    <location>
        <begin position="20"/>
        <end position="194"/>
    </location>
</feature>
<proteinExistence type="predicted"/>
<reference evidence="4 5" key="1">
    <citation type="submission" date="2017-06" db="EMBL/GenBank/DDBJ databases">
        <authorList>
            <person name="Kim H.J."/>
            <person name="Triplett B.A."/>
        </authorList>
    </citation>
    <scope>NUCLEOTIDE SEQUENCE [LARGE SCALE GENOMIC DNA]</scope>
    <source>
        <strain evidence="4 5">DSM 13116</strain>
    </source>
</reference>
<keyword evidence="1" id="KW-0328">Glycosyltransferase</keyword>
<evidence type="ECO:0000256" key="2">
    <source>
        <dbReference type="ARBA" id="ARBA00022679"/>
    </source>
</evidence>
<organism evidence="4 5">
    <name type="scientific">Humidesulfovibrio mexicanus</name>
    <dbReference type="NCBI Taxonomy" id="147047"/>
    <lineage>
        <taxon>Bacteria</taxon>
        <taxon>Pseudomonadati</taxon>
        <taxon>Thermodesulfobacteriota</taxon>
        <taxon>Desulfovibrionia</taxon>
        <taxon>Desulfovibrionales</taxon>
        <taxon>Desulfovibrionaceae</taxon>
        <taxon>Humidesulfovibrio</taxon>
    </lineage>
</organism>
<dbReference type="RefSeq" id="WP_089274819.1">
    <property type="nucleotide sequence ID" value="NZ_FZOC01000005.1"/>
</dbReference>
<evidence type="ECO:0000313" key="4">
    <source>
        <dbReference type="EMBL" id="SNS07874.1"/>
    </source>
</evidence>
<keyword evidence="2 4" id="KW-0808">Transferase</keyword>
<dbReference type="CDD" id="cd03801">
    <property type="entry name" value="GT4_PimA-like"/>
    <property type="match status" value="1"/>
</dbReference>
<dbReference type="Pfam" id="PF13692">
    <property type="entry name" value="Glyco_trans_1_4"/>
    <property type="match status" value="1"/>
</dbReference>
<evidence type="ECO:0000313" key="5">
    <source>
        <dbReference type="Proteomes" id="UP000198324"/>
    </source>
</evidence>
<dbReference type="SUPFAM" id="SSF53756">
    <property type="entry name" value="UDP-Glycosyltransferase/glycogen phosphorylase"/>
    <property type="match status" value="1"/>
</dbReference>
<dbReference type="InterPro" id="IPR028098">
    <property type="entry name" value="Glyco_trans_4-like_N"/>
</dbReference>
<sequence length="385" mass="41855">MPKAAPPSRIALSMPRLSRYGGAEGFGWRLAEALAACGHAVDFLCARAEGRLPQGVTPVVLGRPPLGRAVKNLWFAWAVERHLSRSPYDVVIGLSRTWSQDILRVGGGPQDIFNRLTLPAHGQSLARTLKALRRALSPSGAVIRWMEARQFDTPSNPAQRVVCVSDLVRGWLLEAHPALDPASVEVVYNRPDLSRFAPPDAELRERLRAAQGWADADVVVCTAGTNFALKGVGTLIRALPLLPRNYRLAVAGGRHPDAWVALAKRLGVGERVHFAGKVDDMPAFYAAADVFALPTYYDACSNAVLEALACGLPAISSARNGSAVFADPRLVLQDPGDHQALARLIRLAAEQSPAQPFQWPDDRPCGLLPYIQMVDEIIRTKREQP</sequence>
<keyword evidence="5" id="KW-1185">Reference proteome</keyword>